<dbReference type="AlphaFoldDB" id="A0A9N9I571"/>
<comment type="caution">
    <text evidence="2">The sequence shown here is derived from an EMBL/GenBank/DDBJ whole genome shotgun (WGS) entry which is preliminary data.</text>
</comment>
<dbReference type="EMBL" id="CAJVPZ010025377">
    <property type="protein sequence ID" value="CAG8722231.1"/>
    <property type="molecule type" value="Genomic_DNA"/>
</dbReference>
<sequence length="200" mass="23795">KNPNGCIVDTRTKRQHEEEEAYFQNEFAKRIKTNNYQTRYAKSSAQLKDNEQDELSLNDVNNHFENNESDNIDKEYIDYFEDNGYSNIDNKFEDNGYDYFENNNEFLNNSDNIIDNNDSENNYSEDEMSMSSDSSEFYKEIEDLKSISVNPFQAPYIDFDKSIHIPELNINLDDLLWILIWVFKFQERFQLSNIVTDTLI</sequence>
<feature type="compositionally biased region" description="Low complexity" evidence="1">
    <location>
        <begin position="110"/>
        <end position="122"/>
    </location>
</feature>
<accession>A0A9N9I571</accession>
<organism evidence="2 3">
    <name type="scientific">Racocetra fulgida</name>
    <dbReference type="NCBI Taxonomy" id="60492"/>
    <lineage>
        <taxon>Eukaryota</taxon>
        <taxon>Fungi</taxon>
        <taxon>Fungi incertae sedis</taxon>
        <taxon>Mucoromycota</taxon>
        <taxon>Glomeromycotina</taxon>
        <taxon>Glomeromycetes</taxon>
        <taxon>Diversisporales</taxon>
        <taxon>Gigasporaceae</taxon>
        <taxon>Racocetra</taxon>
    </lineage>
</organism>
<evidence type="ECO:0000256" key="1">
    <source>
        <dbReference type="SAM" id="MobiDB-lite"/>
    </source>
</evidence>
<feature type="region of interest" description="Disordered" evidence="1">
    <location>
        <begin position="110"/>
        <end position="129"/>
    </location>
</feature>
<name>A0A9N9I571_9GLOM</name>
<dbReference type="OrthoDB" id="10528053at2759"/>
<protein>
    <submittedName>
        <fullName evidence="2">5224_t:CDS:1</fullName>
    </submittedName>
</protein>
<dbReference type="Proteomes" id="UP000789396">
    <property type="component" value="Unassembled WGS sequence"/>
</dbReference>
<proteinExistence type="predicted"/>
<gene>
    <name evidence="2" type="ORF">RFULGI_LOCUS11538</name>
</gene>
<evidence type="ECO:0000313" key="3">
    <source>
        <dbReference type="Proteomes" id="UP000789396"/>
    </source>
</evidence>
<keyword evidence="3" id="KW-1185">Reference proteome</keyword>
<feature type="non-terminal residue" evidence="2">
    <location>
        <position position="200"/>
    </location>
</feature>
<evidence type="ECO:0000313" key="2">
    <source>
        <dbReference type="EMBL" id="CAG8722231.1"/>
    </source>
</evidence>
<feature type="non-terminal residue" evidence="2">
    <location>
        <position position="1"/>
    </location>
</feature>
<reference evidence="2" key="1">
    <citation type="submission" date="2021-06" db="EMBL/GenBank/DDBJ databases">
        <authorList>
            <person name="Kallberg Y."/>
            <person name="Tangrot J."/>
            <person name="Rosling A."/>
        </authorList>
    </citation>
    <scope>NUCLEOTIDE SEQUENCE</scope>
    <source>
        <strain evidence="2">IN212</strain>
    </source>
</reference>